<gene>
    <name evidence="1" type="primary">ORF130646</name>
</gene>
<feature type="non-terminal residue" evidence="1">
    <location>
        <position position="1"/>
    </location>
</feature>
<evidence type="ECO:0000313" key="1">
    <source>
        <dbReference type="EMBL" id="CEK82279.1"/>
    </source>
</evidence>
<name>A0A0B7AML4_9EUPU</name>
<dbReference type="AlphaFoldDB" id="A0A0B7AML4"/>
<protein>
    <submittedName>
        <fullName evidence="1">Uncharacterized protein</fullName>
    </submittedName>
</protein>
<organism evidence="1">
    <name type="scientific">Arion vulgaris</name>
    <dbReference type="NCBI Taxonomy" id="1028688"/>
    <lineage>
        <taxon>Eukaryota</taxon>
        <taxon>Metazoa</taxon>
        <taxon>Spiralia</taxon>
        <taxon>Lophotrochozoa</taxon>
        <taxon>Mollusca</taxon>
        <taxon>Gastropoda</taxon>
        <taxon>Heterobranchia</taxon>
        <taxon>Euthyneura</taxon>
        <taxon>Panpulmonata</taxon>
        <taxon>Eupulmonata</taxon>
        <taxon>Stylommatophora</taxon>
        <taxon>Helicina</taxon>
        <taxon>Arionoidea</taxon>
        <taxon>Arionidae</taxon>
        <taxon>Arion</taxon>
    </lineage>
</organism>
<accession>A0A0B7AML4</accession>
<proteinExistence type="predicted"/>
<dbReference type="EMBL" id="HACG01035414">
    <property type="protein sequence ID" value="CEK82279.1"/>
    <property type="molecule type" value="Transcribed_RNA"/>
</dbReference>
<sequence>SSRSKIVQLRIFLYASTENQIPWSYLGLNAGFTCMGAYTGIHCDRDCKLYYKSWNMNAMEKAEIKHERT</sequence>
<reference evidence="1" key="1">
    <citation type="submission" date="2014-12" db="EMBL/GenBank/DDBJ databases">
        <title>Insight into the proteome of Arion vulgaris.</title>
        <authorList>
            <person name="Aradska J."/>
            <person name="Bulat T."/>
            <person name="Smidak R."/>
            <person name="Sarate P."/>
            <person name="Gangsoo J."/>
            <person name="Sialana F."/>
            <person name="Bilban M."/>
            <person name="Lubec G."/>
        </authorList>
    </citation>
    <scope>NUCLEOTIDE SEQUENCE</scope>
    <source>
        <tissue evidence="1">Skin</tissue>
    </source>
</reference>